<dbReference type="HOGENOM" id="CLU_2181851_0_0_0"/>
<dbReference type="EMBL" id="BX294134">
    <property type="protein sequence ID" value="CAD71817.1"/>
    <property type="molecule type" value="Genomic_DNA"/>
</dbReference>
<keyword evidence="2" id="KW-1185">Reference proteome</keyword>
<gene>
    <name evidence="1" type="ordered locus">RB919</name>
</gene>
<name>Q7UY31_RHOBA</name>
<sequence>MANEVCGTNRIVGHNGKPAADNGVLDDRVSYMLGNGGERVLILAEGGSVCSTERPGECAGTRCCVRCYRSTSVKSVVFHTKIRWQSHLPRWQTRRTSCGAEFNSQLRMS</sequence>
<proteinExistence type="predicted"/>
<dbReference type="Proteomes" id="UP000001025">
    <property type="component" value="Chromosome"/>
</dbReference>
<dbReference type="InParanoid" id="Q7UY31"/>
<evidence type="ECO:0000313" key="1">
    <source>
        <dbReference type="EMBL" id="CAD71817.1"/>
    </source>
</evidence>
<dbReference type="KEGG" id="rba:RB919"/>
<dbReference type="AlphaFoldDB" id="Q7UY31"/>
<dbReference type="STRING" id="243090.RB919"/>
<organism evidence="1 2">
    <name type="scientific">Rhodopirellula baltica (strain DSM 10527 / NCIMB 13988 / SH1)</name>
    <dbReference type="NCBI Taxonomy" id="243090"/>
    <lineage>
        <taxon>Bacteria</taxon>
        <taxon>Pseudomonadati</taxon>
        <taxon>Planctomycetota</taxon>
        <taxon>Planctomycetia</taxon>
        <taxon>Pirellulales</taxon>
        <taxon>Pirellulaceae</taxon>
        <taxon>Rhodopirellula</taxon>
    </lineage>
</organism>
<accession>Q7UY31</accession>
<dbReference type="EnsemblBacteria" id="CAD71817">
    <property type="protein sequence ID" value="CAD71817"/>
    <property type="gene ID" value="RB919"/>
</dbReference>
<reference evidence="1 2" key="1">
    <citation type="journal article" date="2003" name="Proc. Natl. Acad. Sci. U.S.A.">
        <title>Complete genome sequence of the marine planctomycete Pirellula sp. strain 1.</title>
        <authorList>
            <person name="Gloeckner F.O."/>
            <person name="Kube M."/>
            <person name="Bauer M."/>
            <person name="Teeling H."/>
            <person name="Lombardot T."/>
            <person name="Ludwig W."/>
            <person name="Gade D."/>
            <person name="Beck A."/>
            <person name="Borzym K."/>
            <person name="Heitmann K."/>
            <person name="Rabus R."/>
            <person name="Schlesner H."/>
            <person name="Amann R."/>
            <person name="Reinhardt R."/>
        </authorList>
    </citation>
    <scope>NUCLEOTIDE SEQUENCE [LARGE SCALE GENOMIC DNA]</scope>
    <source>
        <strain evidence="2">DSM 10527 / NCIMB 13988 / SH1</strain>
    </source>
</reference>
<protein>
    <submittedName>
        <fullName evidence="1">Uncharacterized protein</fullName>
    </submittedName>
</protein>
<evidence type="ECO:0000313" key="2">
    <source>
        <dbReference type="Proteomes" id="UP000001025"/>
    </source>
</evidence>